<reference evidence="2 3" key="2">
    <citation type="submission" date="2020-11" db="EMBL/GenBank/DDBJ databases">
        <title>Description of novel Gluconobacter species.</title>
        <authorList>
            <person name="Cleenwerck I."/>
            <person name="Cnockaert M."/>
            <person name="Borremans W."/>
            <person name="Wieme A.D."/>
            <person name="De Vuyst L."/>
            <person name="Vandamme P."/>
        </authorList>
    </citation>
    <scope>NUCLEOTIDE SEQUENCE [LARGE SCALE GENOMIC DNA]</scope>
    <source>
        <strain evidence="2 3">LMG 27748</strain>
    </source>
</reference>
<evidence type="ECO:0000256" key="1">
    <source>
        <dbReference type="ARBA" id="ARBA00006479"/>
    </source>
</evidence>
<accession>A0ABR9YEQ9</accession>
<protein>
    <submittedName>
        <fullName evidence="2">ROK family protein</fullName>
    </submittedName>
</protein>
<comment type="similarity">
    <text evidence="1">Belongs to the ROK (NagC/XylR) family.</text>
</comment>
<dbReference type="Gene3D" id="3.30.420.40">
    <property type="match status" value="2"/>
</dbReference>
<dbReference type="PANTHER" id="PTHR18964:SF149">
    <property type="entry name" value="BIFUNCTIONAL UDP-N-ACETYLGLUCOSAMINE 2-EPIMERASE_N-ACETYLMANNOSAMINE KINASE"/>
    <property type="match status" value="1"/>
</dbReference>
<gene>
    <name evidence="2" type="ORF">HKD21_09870</name>
</gene>
<dbReference type="Pfam" id="PF00480">
    <property type="entry name" value="ROK"/>
    <property type="match status" value="1"/>
</dbReference>
<dbReference type="RefSeq" id="WP_194255533.1">
    <property type="nucleotide sequence ID" value="NZ_JABCQO010000008.1"/>
</dbReference>
<dbReference type="PANTHER" id="PTHR18964">
    <property type="entry name" value="ROK (REPRESSOR, ORF, KINASE) FAMILY"/>
    <property type="match status" value="1"/>
</dbReference>
<dbReference type="InterPro" id="IPR043129">
    <property type="entry name" value="ATPase_NBD"/>
</dbReference>
<sequence length="315" mass="32976">MTTRASSSYAIGIDVGATKIAAAWVNMETGTLGPVCRIQTRRNAPGEGIVDDIAMLLDSILPPDGIHNGATAAIGVAVPELVDLYGEIRSAWNFPLPGLIERLSSITGAPVRAESDVRAAAFAEARFGAGRGCSNFAYFSLGSGMSYTLCLEGRPYAGAHGFAIHFASSEMAVPVRDRSELASAIPEDYASGIGMARLWEERGGEPLLHGVHSLEELAALEDPMALRVIADGAGMGGRLIAQVVNMLDPEKIILGGGLGCSTGVYRTKLETQIRSHIWEQSCSDIPLLVAGLGEEAGIIGAALTAWAARQALDVT</sequence>
<evidence type="ECO:0000313" key="3">
    <source>
        <dbReference type="Proteomes" id="UP000630952"/>
    </source>
</evidence>
<proteinExistence type="inferred from homology"/>
<evidence type="ECO:0000313" key="2">
    <source>
        <dbReference type="EMBL" id="MBF0877155.1"/>
    </source>
</evidence>
<reference evidence="3" key="1">
    <citation type="submission" date="2020-04" db="EMBL/GenBank/DDBJ databases">
        <title>Description of novel Gluconacetobacter.</title>
        <authorList>
            <person name="Sombolestani A."/>
        </authorList>
    </citation>
    <scope>NUCLEOTIDE SEQUENCE [LARGE SCALE GENOMIC DNA]</scope>
    <source>
        <strain evidence="3">LMG 27748</strain>
    </source>
</reference>
<dbReference type="InterPro" id="IPR000600">
    <property type="entry name" value="ROK"/>
</dbReference>
<name>A0ABR9YEQ9_9PROT</name>
<comment type="caution">
    <text evidence="2">The sequence shown here is derived from an EMBL/GenBank/DDBJ whole genome shotgun (WGS) entry which is preliminary data.</text>
</comment>
<dbReference type="EMBL" id="JABCQO010000008">
    <property type="protein sequence ID" value="MBF0877155.1"/>
    <property type="molecule type" value="Genomic_DNA"/>
</dbReference>
<organism evidence="2 3">
    <name type="scientific">Gluconobacter cerevisiae</name>
    <dbReference type="NCBI Taxonomy" id="1379734"/>
    <lineage>
        <taxon>Bacteria</taxon>
        <taxon>Pseudomonadati</taxon>
        <taxon>Pseudomonadota</taxon>
        <taxon>Alphaproteobacteria</taxon>
        <taxon>Acetobacterales</taxon>
        <taxon>Acetobacteraceae</taxon>
        <taxon>Gluconobacter</taxon>
    </lineage>
</organism>
<dbReference type="Proteomes" id="UP000630952">
    <property type="component" value="Unassembled WGS sequence"/>
</dbReference>
<keyword evidence="3" id="KW-1185">Reference proteome</keyword>
<dbReference type="SUPFAM" id="SSF53067">
    <property type="entry name" value="Actin-like ATPase domain"/>
    <property type="match status" value="1"/>
</dbReference>